<evidence type="ECO:0000256" key="1">
    <source>
        <dbReference type="SAM" id="Phobius"/>
    </source>
</evidence>
<evidence type="ECO:0000313" key="2">
    <source>
        <dbReference type="EMBL" id="GMG30852.1"/>
    </source>
</evidence>
<protein>
    <submittedName>
        <fullName evidence="2">Unnamed protein product</fullName>
    </submittedName>
</protein>
<proteinExistence type="predicted"/>
<gene>
    <name evidence="2" type="ORF">Aory04_000685000</name>
</gene>
<accession>A0AAN4YKI4</accession>
<dbReference type="EMBL" id="BSYA01000076">
    <property type="protein sequence ID" value="GMG30852.1"/>
    <property type="molecule type" value="Genomic_DNA"/>
</dbReference>
<sequence length="159" mass="17594">MINIKILNKNPPHESWQLVSIPCHCLAAIFFIVLAKARMPVDQKGTDSVKGSLSDAPVGMDRRDKRTVQGLLRLVTRITPTIHCDYQEHTLGHLSGPMAGSYSPMSRVVTLKGVHPLKLTETLVAGKFFTAFNNKIKILGISPLHREDGVKILDLLCLM</sequence>
<feature type="transmembrane region" description="Helical" evidence="1">
    <location>
        <begin position="15"/>
        <end position="35"/>
    </location>
</feature>
<dbReference type="AlphaFoldDB" id="A0AAN4YKI4"/>
<keyword evidence="1" id="KW-0812">Transmembrane</keyword>
<keyword evidence="1" id="KW-1133">Transmembrane helix</keyword>
<keyword evidence="1" id="KW-0472">Membrane</keyword>
<comment type="caution">
    <text evidence="2">The sequence shown here is derived from an EMBL/GenBank/DDBJ whole genome shotgun (WGS) entry which is preliminary data.</text>
</comment>
<name>A0AAN4YKI4_ASPOZ</name>
<reference evidence="2" key="1">
    <citation type="submission" date="2023-04" db="EMBL/GenBank/DDBJ databases">
        <title>Aspergillus oryzae NBRC 4228.</title>
        <authorList>
            <person name="Ichikawa N."/>
            <person name="Sato H."/>
            <person name="Tonouchi N."/>
        </authorList>
    </citation>
    <scope>NUCLEOTIDE SEQUENCE</scope>
    <source>
        <strain evidence="2">NBRC 4228</strain>
    </source>
</reference>
<dbReference type="Proteomes" id="UP001165205">
    <property type="component" value="Unassembled WGS sequence"/>
</dbReference>
<evidence type="ECO:0000313" key="3">
    <source>
        <dbReference type="Proteomes" id="UP001165205"/>
    </source>
</evidence>
<organism evidence="2 3">
    <name type="scientific">Aspergillus oryzae</name>
    <name type="common">Yellow koji mold</name>
    <dbReference type="NCBI Taxonomy" id="5062"/>
    <lineage>
        <taxon>Eukaryota</taxon>
        <taxon>Fungi</taxon>
        <taxon>Dikarya</taxon>
        <taxon>Ascomycota</taxon>
        <taxon>Pezizomycotina</taxon>
        <taxon>Eurotiomycetes</taxon>
        <taxon>Eurotiomycetidae</taxon>
        <taxon>Eurotiales</taxon>
        <taxon>Aspergillaceae</taxon>
        <taxon>Aspergillus</taxon>
        <taxon>Aspergillus subgen. Circumdati</taxon>
    </lineage>
</organism>